<evidence type="ECO:0000313" key="3">
    <source>
        <dbReference type="Proteomes" id="UP000028730"/>
    </source>
</evidence>
<feature type="transmembrane region" description="Helical" evidence="1">
    <location>
        <begin position="81"/>
        <end position="98"/>
    </location>
</feature>
<reference evidence="2 3" key="1">
    <citation type="journal article" date="2014" name="Appl. Environ. Microbiol.">
        <title>Genomic encyclopedia of type strains of the genus Bifidobacterium.</title>
        <authorList>
            <person name="Milani C."/>
            <person name="Lugli G.A."/>
            <person name="Duranti S."/>
            <person name="Turroni F."/>
            <person name="Bottacini F."/>
            <person name="Mangifesta M."/>
            <person name="Sanchez B."/>
            <person name="Viappiani A."/>
            <person name="Mancabelli L."/>
            <person name="Taminiau B."/>
            <person name="Delcenserie V."/>
            <person name="Barrangou R."/>
            <person name="Margolles A."/>
            <person name="van Sinderen D."/>
            <person name="Ventura M."/>
        </authorList>
    </citation>
    <scope>NUCLEOTIDE SEQUENCE [LARGE SCALE GENOMIC DNA]</scope>
    <source>
        <strain evidence="2 3">DSM 19703</strain>
    </source>
</reference>
<keyword evidence="1" id="KW-0472">Membrane</keyword>
<keyword evidence="3" id="KW-1185">Reference proteome</keyword>
<proteinExistence type="predicted"/>
<dbReference type="Proteomes" id="UP000028730">
    <property type="component" value="Unassembled WGS sequence"/>
</dbReference>
<organism evidence="2 3">
    <name type="scientific">Bifidobacterium bombi DSM 19703</name>
    <dbReference type="NCBI Taxonomy" id="1341695"/>
    <lineage>
        <taxon>Bacteria</taxon>
        <taxon>Bacillati</taxon>
        <taxon>Actinomycetota</taxon>
        <taxon>Actinomycetes</taxon>
        <taxon>Bifidobacteriales</taxon>
        <taxon>Bifidobacteriaceae</taxon>
        <taxon>Bifidobacterium</taxon>
    </lineage>
</organism>
<gene>
    <name evidence="2" type="ORF">BBOMB_1014</name>
</gene>
<keyword evidence="1" id="KW-1133">Transmembrane helix</keyword>
<feature type="transmembrane region" description="Helical" evidence="1">
    <location>
        <begin position="24"/>
        <end position="44"/>
    </location>
</feature>
<sequence length="177" mass="18610">MASIAAYCSPGTQGVQSLVTVVEVLQVALIVAALEMFVPLMPTWERLNLARSRWRALAVACICMAAPPAMILTAGGAKTSLIVLAVNITIEASLSLLGMALPGNFYGLFLGLTITAANLFTQNLQLRTGWALHLYNPIEGVQVLGFVAVSVAAVILTCLAVGLWSASAGRGIWRLSI</sequence>
<dbReference type="eggNOG" id="ENOG5031QZ3">
    <property type="taxonomic scope" value="Bacteria"/>
</dbReference>
<evidence type="ECO:0000256" key="1">
    <source>
        <dbReference type="SAM" id="Phobius"/>
    </source>
</evidence>
<name>A0A080N6H5_9BIFI</name>
<feature type="transmembrane region" description="Helical" evidence="1">
    <location>
        <begin position="56"/>
        <end position="75"/>
    </location>
</feature>
<feature type="transmembrane region" description="Helical" evidence="1">
    <location>
        <begin position="141"/>
        <end position="164"/>
    </location>
</feature>
<accession>A0A080N6H5</accession>
<evidence type="ECO:0000313" key="2">
    <source>
        <dbReference type="EMBL" id="KFF31629.1"/>
    </source>
</evidence>
<keyword evidence="1" id="KW-0812">Transmembrane</keyword>
<protein>
    <submittedName>
        <fullName evidence="2">Uncharacterized protein</fullName>
    </submittedName>
</protein>
<dbReference type="AlphaFoldDB" id="A0A080N6H5"/>
<dbReference type="EMBL" id="ATLK01000001">
    <property type="protein sequence ID" value="KFF31629.1"/>
    <property type="molecule type" value="Genomic_DNA"/>
</dbReference>
<comment type="caution">
    <text evidence="2">The sequence shown here is derived from an EMBL/GenBank/DDBJ whole genome shotgun (WGS) entry which is preliminary data.</text>
</comment>